<protein>
    <recommendedName>
        <fullName evidence="3">Peptidase S74 domain-containing protein</fullName>
    </recommendedName>
</protein>
<dbReference type="AlphaFoldDB" id="A0A4Q1K3V2"/>
<dbReference type="Pfam" id="PF13884">
    <property type="entry name" value="Peptidase_S74"/>
    <property type="match status" value="1"/>
</dbReference>
<feature type="chain" id="PRO_5020468980" description="Peptidase S74 domain-containing protein" evidence="2">
    <location>
        <begin position="21"/>
        <end position="1072"/>
    </location>
</feature>
<dbReference type="InterPro" id="IPR036388">
    <property type="entry name" value="WH-like_DNA-bd_sf"/>
</dbReference>
<dbReference type="EMBL" id="SBKN01000010">
    <property type="protein sequence ID" value="RXR20202.1"/>
    <property type="molecule type" value="Genomic_DNA"/>
</dbReference>
<gene>
    <name evidence="4" type="ORF">EQG61_13205</name>
</gene>
<evidence type="ECO:0000256" key="2">
    <source>
        <dbReference type="SAM" id="SignalP"/>
    </source>
</evidence>
<dbReference type="GO" id="GO:0019867">
    <property type="term" value="C:outer membrane"/>
    <property type="evidence" value="ECO:0007669"/>
    <property type="project" value="InterPro"/>
</dbReference>
<accession>A0A4Q1K3V2</accession>
<dbReference type="RefSeq" id="WP_129462423.1">
    <property type="nucleotide sequence ID" value="NZ_SBKN01000010.1"/>
</dbReference>
<dbReference type="Gene3D" id="2.150.10.10">
    <property type="entry name" value="Serralysin-like metalloprotease, C-terminal"/>
    <property type="match status" value="2"/>
</dbReference>
<dbReference type="OrthoDB" id="1399757at2"/>
<dbReference type="PROSITE" id="PS51688">
    <property type="entry name" value="ICA"/>
    <property type="match status" value="1"/>
</dbReference>
<dbReference type="InterPro" id="IPR008640">
    <property type="entry name" value="Adhesin_Head_dom"/>
</dbReference>
<organism evidence="4 5">
    <name type="scientific">Flavobacterium stagni</name>
    <dbReference type="NCBI Taxonomy" id="2506421"/>
    <lineage>
        <taxon>Bacteria</taxon>
        <taxon>Pseudomonadati</taxon>
        <taxon>Bacteroidota</taxon>
        <taxon>Flavobacteriia</taxon>
        <taxon>Flavobacteriales</taxon>
        <taxon>Flavobacteriaceae</taxon>
        <taxon>Flavobacterium</taxon>
    </lineage>
</organism>
<evidence type="ECO:0000256" key="1">
    <source>
        <dbReference type="SAM" id="Coils"/>
    </source>
</evidence>
<dbReference type="Gene3D" id="1.10.10.10">
    <property type="entry name" value="Winged helix-like DNA-binding domain superfamily/Winged helix DNA-binding domain"/>
    <property type="match status" value="1"/>
</dbReference>
<keyword evidence="2" id="KW-0732">Signal</keyword>
<dbReference type="Proteomes" id="UP000289857">
    <property type="component" value="Unassembled WGS sequence"/>
</dbReference>
<dbReference type="Pfam" id="PF05658">
    <property type="entry name" value="YadA_head"/>
    <property type="match status" value="4"/>
</dbReference>
<keyword evidence="5" id="KW-1185">Reference proteome</keyword>
<dbReference type="CDD" id="cd12820">
    <property type="entry name" value="LbR_YadA-like"/>
    <property type="match status" value="1"/>
</dbReference>
<sequence length="1072" mass="111060">MKRIYVLVFFFVLQIVPAQVGVNTTDPKAQLDIVPSNATTPANTDGILIPRITTFPAVNPTAAQNGMLVYLSTASGSFSPGFYYWDNAATVWQPIAGTKVGTLDQAYDFGGAGLGKTITADAGALTINGTDGLISTGVYSSGTNLANATGVRMFWYPKKIAFRAGITDTDQWDNINVGDNSTAFGYNSIASGFNTFAFGQGTTASGNSATAFGSFTTASGNTSTAFGASTTASGLLSTAFGAGSTASGSRSFAFGLQNTASADSSTAFGQMSTASGYAATAWGIQNTAFSAGETVIGIGATTYTPTPVGNLSYNTTNATDRLFTIGNALDTNSNSIIDTAERSDAMVVLKNGNTGLGTATPATRLHVVGNLRLVDGNQAAGKVLTSDGNGTATWQSATSLAWGLSGNAGTNATTNFIGTTDNVDLVFKRNNTLAGLLGSSNTFFGLSAGTNSTGTSNTYIGNLAGNANTSGDYNTFLGRFSGANGSLGNASTYLGYAAGLNSSGNNNIAIGAFSGQNTSGRLNLFIGFSAGNVNTTGERNTLLGNDAEVGTSNLTNATALGNQAFVNTSNALVLGSINGVNGATASTSVGIGTTSPSRRLHVAETTTSTSNGQLYLEQQGTGDAFIQLGNTGTRHFSFGMDNLTDSFKLGTSPTTAAGVTTGTLMTVLATGEVGVGTTTPSRQFHIAENTASTTNGQLYIEQQGTGDAIIHLGNTGARHYSFGLDNITDSFKLGTSPTTAEGVTTGTLMTVLATGEVGVGTTTPSRQFHIAENSASTTNGQLYIEQQGTGDAIIHLGNTGARHYSFGLDTSADSFKIGTSATTATALTTGTLMTLLPTGEVGIGTTLPTEKLQVSGPAGLTVTRIANTSTVGTTSNVALDFFRSSAANTDWRIYNIGPNLTLGSSGDDLTTVNDLYQFLGARFMPMNDGTQSLGQAANRWNTLFATNGTINTSDRREKQDIQPLTYGLNQLMQLKPVTFKWKNQNIDNHSVHLGFIAQDLQEVVPEVVVDSQWSNASEGAPRVWEKAPLLGVNYAEVIPVLVKSIQEQQALINKQNELLQLLQQRIEQLENK</sequence>
<dbReference type="InterPro" id="IPR011049">
    <property type="entry name" value="Serralysin-like_metalloprot_C"/>
</dbReference>
<comment type="caution">
    <text evidence="4">The sequence shown here is derived from an EMBL/GenBank/DDBJ whole genome shotgun (WGS) entry which is preliminary data.</text>
</comment>
<evidence type="ECO:0000313" key="5">
    <source>
        <dbReference type="Proteomes" id="UP000289857"/>
    </source>
</evidence>
<feature type="coiled-coil region" evidence="1">
    <location>
        <begin position="1045"/>
        <end position="1072"/>
    </location>
</feature>
<evidence type="ECO:0000259" key="3">
    <source>
        <dbReference type="PROSITE" id="PS51688"/>
    </source>
</evidence>
<name>A0A4Q1K3V2_9FLAO</name>
<evidence type="ECO:0000313" key="4">
    <source>
        <dbReference type="EMBL" id="RXR20202.1"/>
    </source>
</evidence>
<keyword evidence="1" id="KW-0175">Coiled coil</keyword>
<dbReference type="InterPro" id="IPR030392">
    <property type="entry name" value="S74_ICA"/>
</dbReference>
<feature type="domain" description="Peptidase S74" evidence="3">
    <location>
        <begin position="953"/>
        <end position="1059"/>
    </location>
</feature>
<proteinExistence type="predicted"/>
<feature type="signal peptide" evidence="2">
    <location>
        <begin position="1"/>
        <end position="20"/>
    </location>
</feature>
<reference evidence="5" key="1">
    <citation type="submission" date="2019-01" db="EMBL/GenBank/DDBJ databases">
        <title>Cytophagaceae bacterium strain CAR-16.</title>
        <authorList>
            <person name="Chen W.-M."/>
        </authorList>
    </citation>
    <scope>NUCLEOTIDE SEQUENCE [LARGE SCALE GENOMIC DNA]</scope>
    <source>
        <strain evidence="5">WWJ-16</strain>
    </source>
</reference>